<dbReference type="CDD" id="cd00161">
    <property type="entry name" value="beta-trefoil_Ricin-like"/>
    <property type="match status" value="1"/>
</dbReference>
<comment type="caution">
    <text evidence="3">The sequence shown here is derived from an EMBL/GenBank/DDBJ whole genome shotgun (WGS) entry which is preliminary data.</text>
</comment>
<feature type="signal peptide" evidence="1">
    <location>
        <begin position="1"/>
        <end position="27"/>
    </location>
</feature>
<dbReference type="Gene3D" id="2.80.10.50">
    <property type="match status" value="1"/>
</dbReference>
<name>A0A495VWF3_9PSEU</name>
<dbReference type="GO" id="GO:0030246">
    <property type="term" value="F:carbohydrate binding"/>
    <property type="evidence" value="ECO:0007669"/>
    <property type="project" value="UniProtKB-KW"/>
</dbReference>
<gene>
    <name evidence="3" type="ORF">C8E97_2320</name>
</gene>
<sequence>MKSRLIRLLAAVALGGWLAAAPTAATAGAAAPDQPAQAAATFLLVAGNSGLCVGPAVGSPHDGAAILQDHCNGHLAAWRWELRSLGGNLVEIRNAGSDRCVDVFLAGRDNGVATIQYGCNGGFHQHWFVTDKGDGYVEFRNRNSGKCLDVAQGFRHLGAPIWQWDCHGGAPQRFKLG</sequence>
<feature type="chain" id="PRO_5038774146" evidence="1">
    <location>
        <begin position="28"/>
        <end position="177"/>
    </location>
</feature>
<reference evidence="3 4" key="1">
    <citation type="submission" date="2018-10" db="EMBL/GenBank/DDBJ databases">
        <title>Sequencing the genomes of 1000 actinobacteria strains.</title>
        <authorList>
            <person name="Klenk H.-P."/>
        </authorList>
    </citation>
    <scope>NUCLEOTIDE SEQUENCE [LARGE SCALE GENOMIC DNA]</scope>
    <source>
        <strain evidence="3 4">DSM 43800</strain>
    </source>
</reference>
<dbReference type="PROSITE" id="PS50231">
    <property type="entry name" value="RICIN_B_LECTIN"/>
    <property type="match status" value="1"/>
</dbReference>
<evidence type="ECO:0000256" key="1">
    <source>
        <dbReference type="SAM" id="SignalP"/>
    </source>
</evidence>
<dbReference type="SUPFAM" id="SSF50370">
    <property type="entry name" value="Ricin B-like lectins"/>
    <property type="match status" value="1"/>
</dbReference>
<dbReference type="Proteomes" id="UP000282084">
    <property type="component" value="Unassembled WGS sequence"/>
</dbReference>
<dbReference type="EMBL" id="RBXO01000001">
    <property type="protein sequence ID" value="RKT53741.1"/>
    <property type="molecule type" value="Genomic_DNA"/>
</dbReference>
<dbReference type="SMART" id="SM00458">
    <property type="entry name" value="RICIN"/>
    <property type="match status" value="1"/>
</dbReference>
<protein>
    <submittedName>
        <fullName evidence="3">Ricin-type beta-trefoil lectin protein</fullName>
    </submittedName>
</protein>
<dbReference type="InterPro" id="IPR000772">
    <property type="entry name" value="Ricin_B_lectin"/>
</dbReference>
<keyword evidence="1" id="KW-0732">Signal</keyword>
<dbReference type="Pfam" id="PF14200">
    <property type="entry name" value="RicinB_lectin_2"/>
    <property type="match status" value="1"/>
</dbReference>
<proteinExistence type="predicted"/>
<dbReference type="AlphaFoldDB" id="A0A495VWF3"/>
<feature type="domain" description="Ricin B lectin" evidence="2">
    <location>
        <begin position="39"/>
        <end position="177"/>
    </location>
</feature>
<accession>A0A495VWF3</accession>
<dbReference type="InterPro" id="IPR035992">
    <property type="entry name" value="Ricin_B-like_lectins"/>
</dbReference>
<evidence type="ECO:0000259" key="2">
    <source>
        <dbReference type="SMART" id="SM00458"/>
    </source>
</evidence>
<keyword evidence="3" id="KW-0430">Lectin</keyword>
<organism evidence="3 4">
    <name type="scientific">Saccharothrix australiensis</name>
    <dbReference type="NCBI Taxonomy" id="2072"/>
    <lineage>
        <taxon>Bacteria</taxon>
        <taxon>Bacillati</taxon>
        <taxon>Actinomycetota</taxon>
        <taxon>Actinomycetes</taxon>
        <taxon>Pseudonocardiales</taxon>
        <taxon>Pseudonocardiaceae</taxon>
        <taxon>Saccharothrix</taxon>
    </lineage>
</organism>
<dbReference type="OrthoDB" id="5381276at2"/>
<keyword evidence="4" id="KW-1185">Reference proteome</keyword>
<dbReference type="RefSeq" id="WP_121004393.1">
    <property type="nucleotide sequence ID" value="NZ_RBXO01000001.1"/>
</dbReference>
<evidence type="ECO:0000313" key="4">
    <source>
        <dbReference type="Proteomes" id="UP000282084"/>
    </source>
</evidence>
<evidence type="ECO:0000313" key="3">
    <source>
        <dbReference type="EMBL" id="RKT53741.1"/>
    </source>
</evidence>